<accession>A0A098S8Z2</accession>
<gene>
    <name evidence="4" type="ORF">IX84_04330</name>
</gene>
<dbReference type="InterPro" id="IPR032534">
    <property type="entry name" value="EcxA_zinc-bd"/>
</dbReference>
<comment type="caution">
    <text evidence="4">The sequence shown here is derived from an EMBL/GenBank/DDBJ whole genome shotgun (WGS) entry which is preliminary data.</text>
</comment>
<dbReference type="InterPro" id="IPR034032">
    <property type="entry name" value="Zn_MMP-like_bac"/>
</dbReference>
<dbReference type="PANTHER" id="PTHR38478:SF1">
    <property type="entry name" value="ZINC DEPENDENT METALLOPROTEASE DOMAIN LIPOPROTEIN"/>
    <property type="match status" value="1"/>
</dbReference>
<evidence type="ECO:0000256" key="1">
    <source>
        <dbReference type="SAM" id="SignalP"/>
    </source>
</evidence>
<dbReference type="Pfam" id="PF16313">
    <property type="entry name" value="DUF4953"/>
    <property type="match status" value="1"/>
</dbReference>
<feature type="chain" id="PRO_5001939980" evidence="1">
    <location>
        <begin position="20"/>
        <end position="806"/>
    </location>
</feature>
<protein>
    <submittedName>
        <fullName evidence="4">Peptidase</fullName>
    </submittedName>
</protein>
<dbReference type="InterPro" id="IPR024079">
    <property type="entry name" value="MetalloPept_cat_dom_sf"/>
</dbReference>
<dbReference type="PANTHER" id="PTHR38478">
    <property type="entry name" value="PEPTIDASE M1A AND M12B"/>
    <property type="match status" value="1"/>
</dbReference>
<dbReference type="EMBL" id="JPOS01000012">
    <property type="protein sequence ID" value="KGE89019.1"/>
    <property type="molecule type" value="Genomic_DNA"/>
</dbReference>
<sequence length="806" mass="90707">MRKYLLPVVLMGWTMLLHAQLPTITEKTKGLQPGSGFFTYYYDKETGKIWLEVEQLGEEVLYINSLTAGLGSNDIGLDRNQLGDTRVVRFIREGRKVLLQEPNLKFRARTQNLPERQSVEEAFAQSVLWGFKVEAEENGKVLIDWTPFLIRDAHGVAERLKEHKQGDFKLDEERSILWLDRTRSFPENTEFEALLTFTGTPHGQELKSVAPTPASFSVRMHHSLVQLPDDEFEPRSYDPRSGYFPLTFQDYAAPIDAPLTQRLIYRHRLEKANPEAKRSRPVEPVIYYLDPGVPEPIRSALLEGAGWWNEAFEAAGFIDAFQVKVLPEGADPMDVRYNIINWVHRSTRGWSYGTTVADPRTGEILKGHVLLGSLRVRQDFLIAQGLVEAYEAGEVADPRLKEMALARLRQLSAHEVGHTLGLAHNFAASMKNRASVMDYPHPLLQLGQDGAVDFSKAYDTGIGDWDKLAIRYGYTEFSKETNVKEALNTILMEGVEAGLHYISDDGARSDGTAHPLAHLWDNGTSAPQELNRIMDLRREALSRFGEANIPEGQPMSTLERVLTPLYLSHRYQVAACSKLLGGYYYTYALRGDGQPVIRPVPEPEQSAAMTALLRTVKPSELIIPAEILGLIPPQPMGYSRGREYFEPYTGTVFDPMAAAASAIDYTLGLMLHPQRLARMVNQEAQGDLQSIHLDRFVEALWKTMDDAYTSSERAISRVGQKRLMLHLLRLAGDDQVAPQVAGAARYQVDAFERGFEKQLSDRPEREERAHLSYMLGEIQKFREAPSAYQLPKAPRLPDGSPIGCGQ</sequence>
<organism evidence="4 5">
    <name type="scientific">Phaeodactylibacter xiamenensis</name>
    <dbReference type="NCBI Taxonomy" id="1524460"/>
    <lineage>
        <taxon>Bacteria</taxon>
        <taxon>Pseudomonadati</taxon>
        <taxon>Bacteroidota</taxon>
        <taxon>Saprospiria</taxon>
        <taxon>Saprospirales</taxon>
        <taxon>Haliscomenobacteraceae</taxon>
        <taxon>Phaeodactylibacter</taxon>
    </lineage>
</organism>
<keyword evidence="1" id="KW-0732">Signal</keyword>
<dbReference type="STRING" id="1524460.IX84_04330"/>
<dbReference type="Gene3D" id="3.40.390.10">
    <property type="entry name" value="Collagenase (Catalytic Domain)"/>
    <property type="match status" value="1"/>
</dbReference>
<feature type="domain" description="DUF5117" evidence="3">
    <location>
        <begin position="81"/>
        <end position="271"/>
    </location>
</feature>
<keyword evidence="5" id="KW-1185">Reference proteome</keyword>
<dbReference type="SUPFAM" id="SSF55486">
    <property type="entry name" value="Metalloproteases ('zincins'), catalytic domain"/>
    <property type="match status" value="1"/>
</dbReference>
<dbReference type="InterPro" id="IPR033413">
    <property type="entry name" value="DUF5117"/>
</dbReference>
<evidence type="ECO:0000259" key="3">
    <source>
        <dbReference type="Pfam" id="PF17148"/>
    </source>
</evidence>
<dbReference type="AlphaFoldDB" id="A0A098S8Z2"/>
<evidence type="ECO:0000313" key="5">
    <source>
        <dbReference type="Proteomes" id="UP000029736"/>
    </source>
</evidence>
<evidence type="ECO:0000259" key="2">
    <source>
        <dbReference type="Pfam" id="PF16313"/>
    </source>
</evidence>
<reference evidence="4 5" key="1">
    <citation type="journal article" date="2014" name="Int. J. Syst. Evol. Microbiol.">
        <title>Phaeodactylibacter xiamenensis gen. nov., sp. nov., a member of the family Saprospiraceae isolated from the marine alga Phaeodactylum tricornutum.</title>
        <authorList>
            <person name="Chen Z.Jr."/>
            <person name="Lei X."/>
            <person name="Lai Q."/>
            <person name="Li Y."/>
            <person name="Zhang B."/>
            <person name="Zhang J."/>
            <person name="Zhang H."/>
            <person name="Yang L."/>
            <person name="Zheng W."/>
            <person name="Tian Y."/>
            <person name="Yu Z."/>
            <person name="Xu H.Jr."/>
            <person name="Zheng T."/>
        </authorList>
    </citation>
    <scope>NUCLEOTIDE SEQUENCE [LARGE SCALE GENOMIC DNA]</scope>
    <source>
        <strain evidence="4 5">KD52</strain>
    </source>
</reference>
<proteinExistence type="predicted"/>
<dbReference type="Proteomes" id="UP000029736">
    <property type="component" value="Unassembled WGS sequence"/>
</dbReference>
<dbReference type="OrthoDB" id="9776599at2"/>
<feature type="domain" description="EcxA zinc-binding" evidence="2">
    <location>
        <begin position="399"/>
        <end position="704"/>
    </location>
</feature>
<dbReference type="RefSeq" id="WP_044216797.1">
    <property type="nucleotide sequence ID" value="NZ_JBKAGJ010000001.1"/>
</dbReference>
<dbReference type="GO" id="GO:0008237">
    <property type="term" value="F:metallopeptidase activity"/>
    <property type="evidence" value="ECO:0007669"/>
    <property type="project" value="InterPro"/>
</dbReference>
<dbReference type="CDD" id="cd04276">
    <property type="entry name" value="ZnMc_MMP_like_2"/>
    <property type="match status" value="1"/>
</dbReference>
<evidence type="ECO:0000313" key="4">
    <source>
        <dbReference type="EMBL" id="KGE89019.1"/>
    </source>
</evidence>
<dbReference type="Pfam" id="PF17148">
    <property type="entry name" value="DUF5117"/>
    <property type="match status" value="1"/>
</dbReference>
<feature type="signal peptide" evidence="1">
    <location>
        <begin position="1"/>
        <end position="19"/>
    </location>
</feature>
<name>A0A098S8Z2_9BACT</name>